<dbReference type="PANTHER" id="PTHR35339:SF4">
    <property type="entry name" value="LINALOOL DEHYDRATASE_ISOMERASE DOMAIN-CONTAINING PROTEIN"/>
    <property type="match status" value="1"/>
</dbReference>
<evidence type="ECO:0000313" key="3">
    <source>
        <dbReference type="EMBL" id="KKY14320.1"/>
    </source>
</evidence>
<dbReference type="PANTHER" id="PTHR35339">
    <property type="entry name" value="LINALOOL DEHYDRATASE_ISOMERASE DOMAIN-CONTAINING PROTEIN"/>
    <property type="match status" value="1"/>
</dbReference>
<sequence>MSVMAEGRMARQKFCDNKFETRADFQAACVALLEPLLSRMTHYGSRVKIGASATRYDETGRQLEGYTRPLWGLASLLAGGGRFAGAERWREGLIAGTDPEHVEFWGQIEDLDQRMVELAPLGFALAVAPDTFWKPLTDKQKQNVQKWVSSINAQGMPNTNWLWFRVFANLGLKNNGAKYSLDQIEQDMDHLDTFYVAEGWSSDGPRKHCQMDYYSGSFAIQFLQLLFSKLAGDIDWKRANEYRDRAIHYAKAFVHYFDEDGRSIPFGRSLTYRWAQASFWGALAFADVEPPAPLTWGVVKGILLRHMRWWTQHEDMFNIDGTLNIGYTYPNMFLSEDYNSPGSPYWCCLSFVPLALPENHPFWQVDELPYPTGKIPEIMPLKHPKHIMVNRGGHCFLLSSGQACHYPVRATHSKYGRLAYSSAFPYSVPGGNYTLEQYAAENSLAISDDNGETWKLRRQCSSFNINEVAGIPVLVSEWSPIPDIYTKTMLVPPSQSHPNWHLRIHKVTTQRQILTAEGAFAICGVQAGDGRDLLPLSQSPKEGYEQKDQGALVISKAGAVGITELQPNVHRQGKSVKPDANTNLVESRTLIPTLLADLKPGETVWYVTAVLAMPRNTSLPQADWKGTWAKRPFLPEWVKQWMAES</sequence>
<dbReference type="OrthoDB" id="5150166at2759"/>
<evidence type="ECO:0008006" key="5">
    <source>
        <dbReference type="Google" id="ProtNLM"/>
    </source>
</evidence>
<dbReference type="InterPro" id="IPR049349">
    <property type="entry name" value="DUF2264_N"/>
</dbReference>
<dbReference type="InterPro" id="IPR016624">
    <property type="entry name" value="UCP014753"/>
</dbReference>
<proteinExistence type="predicted"/>
<evidence type="ECO:0000259" key="1">
    <source>
        <dbReference type="Pfam" id="PF10022"/>
    </source>
</evidence>
<dbReference type="Pfam" id="PF10022">
    <property type="entry name" value="DUF2264"/>
    <property type="match status" value="1"/>
</dbReference>
<reference evidence="3 4" key="1">
    <citation type="submission" date="2015-05" db="EMBL/GenBank/DDBJ databases">
        <title>Distinctive expansion of gene families associated with plant cell wall degradation and secondary metabolism in the genomes of grapevine trunk pathogens.</title>
        <authorList>
            <person name="Lawrence D.P."/>
            <person name="Travadon R."/>
            <person name="Rolshausen P.E."/>
            <person name="Baumgartner K."/>
        </authorList>
    </citation>
    <scope>NUCLEOTIDE SEQUENCE [LARGE SCALE GENOMIC DNA]</scope>
    <source>
        <strain evidence="3">UCRPC4</strain>
    </source>
</reference>
<dbReference type="AlphaFoldDB" id="A0A0G2GB09"/>
<evidence type="ECO:0000313" key="4">
    <source>
        <dbReference type="Proteomes" id="UP000053317"/>
    </source>
</evidence>
<dbReference type="Proteomes" id="UP000053317">
    <property type="component" value="Unassembled WGS sequence"/>
</dbReference>
<dbReference type="EMBL" id="LCWF01000231">
    <property type="protein sequence ID" value="KKY14320.1"/>
    <property type="molecule type" value="Genomic_DNA"/>
</dbReference>
<evidence type="ECO:0000259" key="2">
    <source>
        <dbReference type="Pfam" id="PF20938"/>
    </source>
</evidence>
<dbReference type="Pfam" id="PF20938">
    <property type="entry name" value="DUF2264_C"/>
    <property type="match status" value="1"/>
</dbReference>
<dbReference type="PIRSF" id="PIRSF014753">
    <property type="entry name" value="UCP014753"/>
    <property type="match status" value="1"/>
</dbReference>
<dbReference type="InterPro" id="IPR049237">
    <property type="entry name" value="DUF2264_C"/>
</dbReference>
<name>A0A0G2GB09_PHACM</name>
<comment type="caution">
    <text evidence="3">The sequence shown here is derived from an EMBL/GenBank/DDBJ whole genome shotgun (WGS) entry which is preliminary data.</text>
</comment>
<reference evidence="3 4" key="2">
    <citation type="submission" date="2015-05" db="EMBL/GenBank/DDBJ databases">
        <authorList>
            <person name="Morales-Cruz A."/>
            <person name="Amrine K.C."/>
            <person name="Cantu D."/>
        </authorList>
    </citation>
    <scope>NUCLEOTIDE SEQUENCE [LARGE SCALE GENOMIC DNA]</scope>
    <source>
        <strain evidence="3">UCRPC4</strain>
    </source>
</reference>
<feature type="domain" description="DUF2264" evidence="2">
    <location>
        <begin position="376"/>
        <end position="640"/>
    </location>
</feature>
<keyword evidence="4" id="KW-1185">Reference proteome</keyword>
<gene>
    <name evidence="3" type="ORF">UCRPC4_g06775</name>
</gene>
<accession>A0A0G2GB09</accession>
<feature type="domain" description="DUF2264" evidence="1">
    <location>
        <begin position="21"/>
        <end position="369"/>
    </location>
</feature>
<protein>
    <recommendedName>
        <fullName evidence="5">DUF2264 domain-containing protein</fullName>
    </recommendedName>
</protein>
<organism evidence="3 4">
    <name type="scientific">Phaeomoniella chlamydospora</name>
    <name type="common">Phaeoacremonium chlamydosporum</name>
    <dbReference type="NCBI Taxonomy" id="158046"/>
    <lineage>
        <taxon>Eukaryota</taxon>
        <taxon>Fungi</taxon>
        <taxon>Dikarya</taxon>
        <taxon>Ascomycota</taxon>
        <taxon>Pezizomycotina</taxon>
        <taxon>Eurotiomycetes</taxon>
        <taxon>Chaetothyriomycetidae</taxon>
        <taxon>Phaeomoniellales</taxon>
        <taxon>Phaeomoniellaceae</taxon>
        <taxon>Phaeomoniella</taxon>
    </lineage>
</organism>